<keyword evidence="1" id="KW-0479">Metal-binding</keyword>
<evidence type="ECO:0000313" key="6">
    <source>
        <dbReference type="EMBL" id="KAJ7713415.1"/>
    </source>
</evidence>
<feature type="compositionally biased region" description="Low complexity" evidence="3">
    <location>
        <begin position="617"/>
        <end position="637"/>
    </location>
</feature>
<feature type="region of interest" description="Disordered" evidence="3">
    <location>
        <begin position="171"/>
        <end position="190"/>
    </location>
</feature>
<dbReference type="EMBL" id="JARKIB010000343">
    <property type="protein sequence ID" value="KAJ7713415.1"/>
    <property type="molecule type" value="Genomic_DNA"/>
</dbReference>
<accession>A0AAD7H697</accession>
<dbReference type="InterPro" id="IPR001138">
    <property type="entry name" value="Zn2Cys6_DnaBD"/>
</dbReference>
<dbReference type="GO" id="GO:0003677">
    <property type="term" value="F:DNA binding"/>
    <property type="evidence" value="ECO:0007669"/>
    <property type="project" value="InterPro"/>
</dbReference>
<evidence type="ECO:0000259" key="5">
    <source>
        <dbReference type="PROSITE" id="PS50048"/>
    </source>
</evidence>
<dbReference type="CDD" id="cd00067">
    <property type="entry name" value="GAL4"/>
    <property type="match status" value="1"/>
</dbReference>
<feature type="region of interest" description="Disordered" evidence="3">
    <location>
        <begin position="669"/>
        <end position="710"/>
    </location>
</feature>
<proteinExistence type="predicted"/>
<evidence type="ECO:0000313" key="7">
    <source>
        <dbReference type="Proteomes" id="UP001215598"/>
    </source>
</evidence>
<dbReference type="PROSITE" id="PS00463">
    <property type="entry name" value="ZN2_CY6_FUNGAL_1"/>
    <property type="match status" value="1"/>
</dbReference>
<keyword evidence="7" id="KW-1185">Reference proteome</keyword>
<name>A0AAD7H697_9AGAR</name>
<dbReference type="Pfam" id="PF00172">
    <property type="entry name" value="Zn_clus"/>
    <property type="match status" value="1"/>
</dbReference>
<feature type="compositionally biased region" description="Low complexity" evidence="3">
    <location>
        <begin position="676"/>
        <end position="686"/>
    </location>
</feature>
<organism evidence="6 7">
    <name type="scientific">Mycena metata</name>
    <dbReference type="NCBI Taxonomy" id="1033252"/>
    <lineage>
        <taxon>Eukaryota</taxon>
        <taxon>Fungi</taxon>
        <taxon>Dikarya</taxon>
        <taxon>Basidiomycota</taxon>
        <taxon>Agaricomycotina</taxon>
        <taxon>Agaricomycetes</taxon>
        <taxon>Agaricomycetidae</taxon>
        <taxon>Agaricales</taxon>
        <taxon>Marasmiineae</taxon>
        <taxon>Mycenaceae</taxon>
        <taxon>Mycena</taxon>
    </lineage>
</organism>
<dbReference type="Pfam" id="PF04082">
    <property type="entry name" value="Fungal_trans"/>
    <property type="match status" value="1"/>
</dbReference>
<dbReference type="PROSITE" id="PS50048">
    <property type="entry name" value="ZN2_CY6_FUNGAL_2"/>
    <property type="match status" value="1"/>
</dbReference>
<sequence>MSSNEEEKDDNLPQKKRKGRPCDVCRRKKRRCDGENPCSRCVKYEFHCTYQQRALVYNTACTKGPYVQSLEERLKTVEALLREAQTADDDSSAGSPAPSPHGPGVELTIRAIRGLNNPLTMPYSGDINFADLSDTLQSLSINGANQGFQGKSSHVMLVKAVVDLKSHTVPTTAASPADMPPSSKPWSTRTWDTDPPRRNYIFPAQDLTQTLVSLYFSNINVLLPTLHRPTFEKTLAINQHLHDDGFARTVLLVCALGARYSDDERIYLFPGALNTAGSVWFDQVQLTLREQPNLYDLQCYCLAAQFLDRTSGPRACWTTVGFGIRLAQDIGAHRSKKRTGTILPEHELEKRAYWVMVLIDAQCSAALGRSLAIQSHDFDLEMPVRCDDEYWEASVLGAAFQQPPTRPSLADYLVCQLNLNRILSLALKIIYSMNRIKSLISIGDKGWEQKLVVEFDSALNTWFNSIPPHLHWDPAREVTNVFFDQSATLYCSYYLTRILIHRPCIPAIRRSASSNSLPSLTICTNAARACSHVAEIQQKRRPRNPLLFGQTAVFTAGIVLLFNVWGETRGRRTQDVDLTDVHRCINVLRGQQERCPPAKPLLETLEQLVKMDRPQRSMGMASPMPTPASPRSSTPSPYDEALPDPNPAPQTLAWPVYNPALETLDENDRHMFSFHPGPGEAPARAPRVVDPQSTAHTASPSGPSIPPYANIPPYADTTTFTSGSSSYAGLLGNSLPPFNSDADANNLEMEMDVDMAALWSVAPTGFEVSDWGSFLSNINNMPRDW</sequence>
<dbReference type="AlphaFoldDB" id="A0AAD7H697"/>
<feature type="region of interest" description="Disordered" evidence="3">
    <location>
        <begin position="84"/>
        <end position="105"/>
    </location>
</feature>
<dbReference type="Gene3D" id="4.10.240.10">
    <property type="entry name" value="Zn(2)-C6 fungal-type DNA-binding domain"/>
    <property type="match status" value="1"/>
</dbReference>
<comment type="caution">
    <text evidence="6">The sequence shown here is derived from an EMBL/GenBank/DDBJ whole genome shotgun (WGS) entry which is preliminary data.</text>
</comment>
<dbReference type="SUPFAM" id="SSF57701">
    <property type="entry name" value="Zn2/Cys6 DNA-binding domain"/>
    <property type="match status" value="1"/>
</dbReference>
<feature type="transmembrane region" description="Helical" evidence="4">
    <location>
        <begin position="546"/>
        <end position="565"/>
    </location>
</feature>
<dbReference type="InterPro" id="IPR007219">
    <property type="entry name" value="XnlR_reg_dom"/>
</dbReference>
<feature type="domain" description="Zn(2)-C6 fungal-type" evidence="5">
    <location>
        <begin position="21"/>
        <end position="50"/>
    </location>
</feature>
<reference evidence="6" key="1">
    <citation type="submission" date="2023-03" db="EMBL/GenBank/DDBJ databases">
        <title>Massive genome expansion in bonnet fungi (Mycena s.s.) driven by repeated elements and novel gene families across ecological guilds.</title>
        <authorList>
            <consortium name="Lawrence Berkeley National Laboratory"/>
            <person name="Harder C.B."/>
            <person name="Miyauchi S."/>
            <person name="Viragh M."/>
            <person name="Kuo A."/>
            <person name="Thoen E."/>
            <person name="Andreopoulos B."/>
            <person name="Lu D."/>
            <person name="Skrede I."/>
            <person name="Drula E."/>
            <person name="Henrissat B."/>
            <person name="Morin E."/>
            <person name="Kohler A."/>
            <person name="Barry K."/>
            <person name="LaButti K."/>
            <person name="Morin E."/>
            <person name="Salamov A."/>
            <person name="Lipzen A."/>
            <person name="Mereny Z."/>
            <person name="Hegedus B."/>
            <person name="Baldrian P."/>
            <person name="Stursova M."/>
            <person name="Weitz H."/>
            <person name="Taylor A."/>
            <person name="Grigoriev I.V."/>
            <person name="Nagy L.G."/>
            <person name="Martin F."/>
            <person name="Kauserud H."/>
        </authorList>
    </citation>
    <scope>NUCLEOTIDE SEQUENCE</scope>
    <source>
        <strain evidence="6">CBHHK182m</strain>
    </source>
</reference>
<dbReference type="PANTHER" id="PTHR46910:SF38">
    <property type="entry name" value="ZN(2)-C6 FUNGAL-TYPE DOMAIN-CONTAINING PROTEIN"/>
    <property type="match status" value="1"/>
</dbReference>
<dbReference type="InterPro" id="IPR036864">
    <property type="entry name" value="Zn2-C6_fun-type_DNA-bd_sf"/>
</dbReference>
<evidence type="ECO:0000256" key="4">
    <source>
        <dbReference type="SAM" id="Phobius"/>
    </source>
</evidence>
<dbReference type="GO" id="GO:0008270">
    <property type="term" value="F:zinc ion binding"/>
    <property type="evidence" value="ECO:0007669"/>
    <property type="project" value="InterPro"/>
</dbReference>
<feature type="region of interest" description="Disordered" evidence="3">
    <location>
        <begin position="1"/>
        <end position="21"/>
    </location>
</feature>
<dbReference type="Proteomes" id="UP001215598">
    <property type="component" value="Unassembled WGS sequence"/>
</dbReference>
<dbReference type="SMART" id="SM00906">
    <property type="entry name" value="Fungal_trans"/>
    <property type="match status" value="1"/>
</dbReference>
<keyword evidence="4" id="KW-1133">Transmembrane helix</keyword>
<evidence type="ECO:0000256" key="3">
    <source>
        <dbReference type="SAM" id="MobiDB-lite"/>
    </source>
</evidence>
<dbReference type="InterPro" id="IPR050987">
    <property type="entry name" value="AtrR-like"/>
</dbReference>
<evidence type="ECO:0000256" key="2">
    <source>
        <dbReference type="ARBA" id="ARBA00023242"/>
    </source>
</evidence>
<dbReference type="PANTHER" id="PTHR46910">
    <property type="entry name" value="TRANSCRIPTION FACTOR PDR1"/>
    <property type="match status" value="1"/>
</dbReference>
<gene>
    <name evidence="6" type="ORF">B0H16DRAFT_1390484</name>
</gene>
<dbReference type="SMART" id="SM00066">
    <property type="entry name" value="GAL4"/>
    <property type="match status" value="1"/>
</dbReference>
<dbReference type="CDD" id="cd12148">
    <property type="entry name" value="fungal_TF_MHR"/>
    <property type="match status" value="1"/>
</dbReference>
<dbReference type="GO" id="GO:0000981">
    <property type="term" value="F:DNA-binding transcription factor activity, RNA polymerase II-specific"/>
    <property type="evidence" value="ECO:0007669"/>
    <property type="project" value="InterPro"/>
</dbReference>
<keyword evidence="2" id="KW-0539">Nucleus</keyword>
<feature type="compositionally biased region" description="Polar residues" evidence="3">
    <location>
        <begin position="691"/>
        <end position="702"/>
    </location>
</feature>
<keyword evidence="4" id="KW-0472">Membrane</keyword>
<feature type="region of interest" description="Disordered" evidence="3">
    <location>
        <begin position="616"/>
        <end position="652"/>
    </location>
</feature>
<evidence type="ECO:0000256" key="1">
    <source>
        <dbReference type="ARBA" id="ARBA00022723"/>
    </source>
</evidence>
<keyword evidence="4" id="KW-0812">Transmembrane</keyword>
<dbReference type="GO" id="GO:0006351">
    <property type="term" value="P:DNA-templated transcription"/>
    <property type="evidence" value="ECO:0007669"/>
    <property type="project" value="InterPro"/>
</dbReference>
<protein>
    <submittedName>
        <fullName evidence="6">Fungal-specific transcription factor domain-containing protein</fullName>
    </submittedName>
</protein>